<dbReference type="KEGG" id="shs:STEHIDRAFT_116008"/>
<keyword evidence="1 2" id="KW-0456">Lyase</keyword>
<dbReference type="SMART" id="SM00998">
    <property type="entry name" value="ADSL_C"/>
    <property type="match status" value="1"/>
</dbReference>
<dbReference type="InterPro" id="IPR022761">
    <property type="entry name" value="Fumarate_lyase_N"/>
</dbReference>
<dbReference type="CDD" id="cd03302">
    <property type="entry name" value="Adenylsuccinate_lyase_2"/>
    <property type="match status" value="1"/>
</dbReference>
<comment type="similarity">
    <text evidence="2">Belongs to the lyase 1 family. Adenylosuccinate lyase subfamily.</text>
</comment>
<dbReference type="OMA" id="VQENAMK"/>
<organism evidence="4 5">
    <name type="scientific">Stereum hirsutum (strain FP-91666)</name>
    <name type="common">White-rot fungus</name>
    <dbReference type="NCBI Taxonomy" id="721885"/>
    <lineage>
        <taxon>Eukaryota</taxon>
        <taxon>Fungi</taxon>
        <taxon>Dikarya</taxon>
        <taxon>Basidiomycota</taxon>
        <taxon>Agaricomycotina</taxon>
        <taxon>Agaricomycetes</taxon>
        <taxon>Russulales</taxon>
        <taxon>Stereaceae</taxon>
        <taxon>Stereum</taxon>
    </lineage>
</organism>
<dbReference type="UniPathway" id="UPA00074">
    <property type="reaction ID" value="UER00132"/>
</dbReference>
<dbReference type="SUPFAM" id="SSF48557">
    <property type="entry name" value="L-aspartase-like"/>
    <property type="match status" value="1"/>
</dbReference>
<dbReference type="PANTHER" id="PTHR43172:SF1">
    <property type="entry name" value="ADENYLOSUCCINATE LYASE"/>
    <property type="match status" value="1"/>
</dbReference>
<evidence type="ECO:0000313" key="4">
    <source>
        <dbReference type="EMBL" id="EIM80146.1"/>
    </source>
</evidence>
<dbReference type="RefSeq" id="XP_007310758.1">
    <property type="nucleotide sequence ID" value="XM_007310696.1"/>
</dbReference>
<dbReference type="InterPro" id="IPR019468">
    <property type="entry name" value="AdenyloSucc_lyase_C"/>
</dbReference>
<dbReference type="Gene3D" id="1.10.275.60">
    <property type="match status" value="1"/>
</dbReference>
<sequence>MESFDTYQTPLASRYASKEMAHLFSAENRFHTWRKLWLSLAQAEKQLGLPISDQAIEEMKTNLHLDAKQFEIAAEEEKKRRHDVMAHVHTFGQMAPAAAGIIQCGSLKECSEVFFALHVVCVALSSLGATSCYVTDNADLIFIRQALTMILAKLSVVIDRFATFAKQYRALPTLGFTHFQPAQLTTVGKRATLWIQELLWDLRNIKRARDDLGFRGVKGTTGTQASFLALFDGDHDKVEELDKLVTELSGFEYAYPVTSQTYSRKIDIDVLSPLASFGATAHKIATDLRLLANLKEVEEPFESTQIGSSAMAYKRNPMRSERICSLSRHLFTLHQNALMTSSVQWFERTLDDSANRRVTLPEAFLTADIVLSTLQNVSEGLVVYEKVIERRIGQELPFMATENLIMAIVKKGGDRQEAHEKIRARLSFSSILIVSGRLPVLSHEAGYQVKQLGLENDLIDRVRKDPYFDPIKGELESLLDPTSFIGRAPEQVDKFLKEWVEPALADEELKKAIQKAGKAELNV</sequence>
<dbReference type="GO" id="GO:0004018">
    <property type="term" value="F:N6-(1,2-dicarboxyethyl)AMP AMP-lyase (fumarate-forming) activity"/>
    <property type="evidence" value="ECO:0007669"/>
    <property type="project" value="InterPro"/>
</dbReference>
<accession>R7RXL2</accession>
<dbReference type="EC" id="4.3.2.2" evidence="2"/>
<dbReference type="UniPathway" id="UPA00075">
    <property type="reaction ID" value="UER00336"/>
</dbReference>
<evidence type="ECO:0000256" key="1">
    <source>
        <dbReference type="ARBA" id="ARBA00023239"/>
    </source>
</evidence>
<dbReference type="PRINTS" id="PR00149">
    <property type="entry name" value="FUMRATELYASE"/>
</dbReference>
<dbReference type="PROSITE" id="PS00163">
    <property type="entry name" value="FUMARATE_LYASES"/>
    <property type="match status" value="1"/>
</dbReference>
<dbReference type="OrthoDB" id="406045at2759"/>
<dbReference type="GO" id="GO:0070626">
    <property type="term" value="F:(S)-2-(5-amino-1-(5-phospho-D-ribosyl)imidazole-4-carboxamido) succinate lyase (fumarate-forming) activity"/>
    <property type="evidence" value="ECO:0007669"/>
    <property type="project" value="TreeGrafter"/>
</dbReference>
<reference evidence="5" key="1">
    <citation type="journal article" date="2012" name="Science">
        <title>The Paleozoic origin of enzymatic lignin decomposition reconstructed from 31 fungal genomes.</title>
        <authorList>
            <person name="Floudas D."/>
            <person name="Binder M."/>
            <person name="Riley R."/>
            <person name="Barry K."/>
            <person name="Blanchette R.A."/>
            <person name="Henrissat B."/>
            <person name="Martinez A.T."/>
            <person name="Otillar R."/>
            <person name="Spatafora J.W."/>
            <person name="Yadav J.S."/>
            <person name="Aerts A."/>
            <person name="Benoit I."/>
            <person name="Boyd A."/>
            <person name="Carlson A."/>
            <person name="Copeland A."/>
            <person name="Coutinho P.M."/>
            <person name="de Vries R.P."/>
            <person name="Ferreira P."/>
            <person name="Findley K."/>
            <person name="Foster B."/>
            <person name="Gaskell J."/>
            <person name="Glotzer D."/>
            <person name="Gorecki P."/>
            <person name="Heitman J."/>
            <person name="Hesse C."/>
            <person name="Hori C."/>
            <person name="Igarashi K."/>
            <person name="Jurgens J.A."/>
            <person name="Kallen N."/>
            <person name="Kersten P."/>
            <person name="Kohler A."/>
            <person name="Kuees U."/>
            <person name="Kumar T.K.A."/>
            <person name="Kuo A."/>
            <person name="LaButti K."/>
            <person name="Larrondo L.F."/>
            <person name="Lindquist E."/>
            <person name="Ling A."/>
            <person name="Lombard V."/>
            <person name="Lucas S."/>
            <person name="Lundell T."/>
            <person name="Martin R."/>
            <person name="McLaughlin D.J."/>
            <person name="Morgenstern I."/>
            <person name="Morin E."/>
            <person name="Murat C."/>
            <person name="Nagy L.G."/>
            <person name="Nolan M."/>
            <person name="Ohm R.A."/>
            <person name="Patyshakuliyeva A."/>
            <person name="Rokas A."/>
            <person name="Ruiz-Duenas F.J."/>
            <person name="Sabat G."/>
            <person name="Salamov A."/>
            <person name="Samejima M."/>
            <person name="Schmutz J."/>
            <person name="Slot J.C."/>
            <person name="St John F."/>
            <person name="Stenlid J."/>
            <person name="Sun H."/>
            <person name="Sun S."/>
            <person name="Syed K."/>
            <person name="Tsang A."/>
            <person name="Wiebenga A."/>
            <person name="Young D."/>
            <person name="Pisabarro A."/>
            <person name="Eastwood D.C."/>
            <person name="Martin F."/>
            <person name="Cullen D."/>
            <person name="Grigoriev I.V."/>
            <person name="Hibbett D.S."/>
        </authorList>
    </citation>
    <scope>NUCLEOTIDE SEQUENCE [LARGE SCALE GENOMIC DNA]</scope>
    <source>
        <strain evidence="5">FP-91666</strain>
    </source>
</reference>
<dbReference type="Proteomes" id="UP000053927">
    <property type="component" value="Unassembled WGS sequence"/>
</dbReference>
<dbReference type="Pfam" id="PF00206">
    <property type="entry name" value="Lyase_1"/>
    <property type="match status" value="1"/>
</dbReference>
<dbReference type="Pfam" id="PF10397">
    <property type="entry name" value="ADSL_C"/>
    <property type="match status" value="1"/>
</dbReference>
<dbReference type="GO" id="GO:0006189">
    <property type="term" value="P:'de novo' IMP biosynthetic process"/>
    <property type="evidence" value="ECO:0007669"/>
    <property type="project" value="UniProtKB-UniPathway"/>
</dbReference>
<keyword evidence="5" id="KW-1185">Reference proteome</keyword>
<dbReference type="InterPro" id="IPR008948">
    <property type="entry name" value="L-Aspartase-like"/>
</dbReference>
<dbReference type="InterPro" id="IPR020557">
    <property type="entry name" value="Fumarate_lyase_CS"/>
</dbReference>
<feature type="domain" description="Adenylosuccinate lyase C-terminal" evidence="3">
    <location>
        <begin position="396"/>
        <end position="496"/>
    </location>
</feature>
<dbReference type="InterPro" id="IPR004769">
    <property type="entry name" value="Pur_lyase"/>
</dbReference>
<dbReference type="Gene3D" id="1.10.40.30">
    <property type="entry name" value="Fumarase/aspartase (C-terminal domain)"/>
    <property type="match status" value="1"/>
</dbReference>
<dbReference type="PANTHER" id="PTHR43172">
    <property type="entry name" value="ADENYLOSUCCINATE LYASE"/>
    <property type="match status" value="1"/>
</dbReference>
<dbReference type="eggNOG" id="KOG2700">
    <property type="taxonomic scope" value="Eukaryota"/>
</dbReference>
<dbReference type="Gene3D" id="1.20.200.10">
    <property type="entry name" value="Fumarase/aspartase (Central domain)"/>
    <property type="match status" value="1"/>
</dbReference>
<dbReference type="GeneID" id="18795836"/>
<dbReference type="GO" id="GO:0044208">
    <property type="term" value="P:'de novo' AMP biosynthetic process"/>
    <property type="evidence" value="ECO:0007669"/>
    <property type="project" value="UniProtKB-UniPathway"/>
</dbReference>
<comment type="pathway">
    <text evidence="2">Purine metabolism; IMP biosynthesis via de novo pathway; 5-amino-1-(5-phospho-D-ribosyl)imidazole-4-carboxamide from 5-amino-1-(5-phospho-D-ribosyl)imidazole-4-carboxylate: step 2/2.</text>
</comment>
<comment type="pathway">
    <text evidence="2">Purine metabolism; AMP biosynthesis via de novo pathway; AMP from IMP: step 2/2.</text>
</comment>
<dbReference type="AlphaFoldDB" id="R7RXL2"/>
<keyword evidence="2" id="KW-0658">Purine biosynthesis</keyword>
<proteinExistence type="inferred from homology"/>
<comment type="catalytic activity">
    <reaction evidence="2">
        <text>(2S)-2-[5-amino-1-(5-phospho-beta-D-ribosyl)imidazole-4-carboxamido]succinate = 5-amino-1-(5-phospho-beta-D-ribosyl)imidazole-4-carboxamide + fumarate</text>
        <dbReference type="Rhea" id="RHEA:23920"/>
        <dbReference type="ChEBI" id="CHEBI:29806"/>
        <dbReference type="ChEBI" id="CHEBI:58443"/>
        <dbReference type="ChEBI" id="CHEBI:58475"/>
        <dbReference type="EC" id="4.3.2.2"/>
    </reaction>
</comment>
<name>R7RXL2_STEHR</name>
<comment type="catalytic activity">
    <reaction evidence="2">
        <text>N(6)-(1,2-dicarboxyethyl)-AMP = fumarate + AMP</text>
        <dbReference type="Rhea" id="RHEA:16853"/>
        <dbReference type="ChEBI" id="CHEBI:29806"/>
        <dbReference type="ChEBI" id="CHEBI:57567"/>
        <dbReference type="ChEBI" id="CHEBI:456215"/>
        <dbReference type="EC" id="4.3.2.2"/>
    </reaction>
</comment>
<dbReference type="InterPro" id="IPR000362">
    <property type="entry name" value="Fumarate_lyase_fam"/>
</dbReference>
<dbReference type="NCBIfam" id="TIGR00928">
    <property type="entry name" value="purB"/>
    <property type="match status" value="1"/>
</dbReference>
<evidence type="ECO:0000256" key="2">
    <source>
        <dbReference type="RuleBase" id="RU361172"/>
    </source>
</evidence>
<gene>
    <name evidence="4" type="ORF">STEHIDRAFT_116008</name>
</gene>
<dbReference type="EMBL" id="JH687399">
    <property type="protein sequence ID" value="EIM80146.1"/>
    <property type="molecule type" value="Genomic_DNA"/>
</dbReference>
<dbReference type="GO" id="GO:0005829">
    <property type="term" value="C:cytosol"/>
    <property type="evidence" value="ECO:0007669"/>
    <property type="project" value="TreeGrafter"/>
</dbReference>
<evidence type="ECO:0000313" key="5">
    <source>
        <dbReference type="Proteomes" id="UP000053927"/>
    </source>
</evidence>
<evidence type="ECO:0000259" key="3">
    <source>
        <dbReference type="SMART" id="SM00998"/>
    </source>
</evidence>
<protein>
    <recommendedName>
        <fullName evidence="2">Adenylosuccinate lyase</fullName>
        <shortName evidence="2">ASL</shortName>
        <ecNumber evidence="2">4.3.2.2</ecNumber>
    </recommendedName>
    <alternativeName>
        <fullName evidence="2">Adenylosuccinase</fullName>
    </alternativeName>
</protein>